<dbReference type="EMBL" id="CP043641">
    <property type="protein sequence ID" value="QNE35422.1"/>
    <property type="molecule type" value="Genomic_DNA"/>
</dbReference>
<dbReference type="Proteomes" id="UP000515511">
    <property type="component" value="Chromosome"/>
</dbReference>
<protein>
    <submittedName>
        <fullName evidence="1">AAA family ATPase</fullName>
    </submittedName>
</protein>
<dbReference type="InterPro" id="IPR008868">
    <property type="entry name" value="TniB"/>
</dbReference>
<name>A0A7G6YAA7_9MICO</name>
<dbReference type="SUPFAM" id="SSF52540">
    <property type="entry name" value="P-loop containing nucleoside triphosphate hydrolases"/>
    <property type="match status" value="1"/>
</dbReference>
<proteinExistence type="predicted"/>
<dbReference type="InterPro" id="IPR027417">
    <property type="entry name" value="P-loop_NTPase"/>
</dbReference>
<dbReference type="Pfam" id="PF05621">
    <property type="entry name" value="TniB"/>
    <property type="match status" value="1"/>
</dbReference>
<gene>
    <name evidence="1" type="ORF">F1C12_09965</name>
</gene>
<reference evidence="2" key="1">
    <citation type="submission" date="2019-09" db="EMBL/GenBank/DDBJ databases">
        <title>Antimicrobial potential of Antarctic Bacteria.</title>
        <authorList>
            <person name="Benaud N."/>
            <person name="Edwards R.J."/>
            <person name="Ferrari B.C."/>
        </authorList>
    </citation>
    <scope>NUCLEOTIDE SEQUENCE [LARGE SCALE GENOMIC DNA]</scope>
    <source>
        <strain evidence="2">INR9</strain>
    </source>
</reference>
<organism evidence="1 2">
    <name type="scientific">Leifsonia shinshuensis</name>
    <dbReference type="NCBI Taxonomy" id="150026"/>
    <lineage>
        <taxon>Bacteria</taxon>
        <taxon>Bacillati</taxon>
        <taxon>Actinomycetota</taxon>
        <taxon>Actinomycetes</taxon>
        <taxon>Micrococcales</taxon>
        <taxon>Microbacteriaceae</taxon>
        <taxon>Leifsonia</taxon>
    </lineage>
</organism>
<evidence type="ECO:0000313" key="2">
    <source>
        <dbReference type="Proteomes" id="UP000515511"/>
    </source>
</evidence>
<accession>A0A7G6YAA7</accession>
<dbReference type="KEGG" id="lse:F1C12_09965"/>
<dbReference type="AlphaFoldDB" id="A0A7G6YAA7"/>
<dbReference type="Gene3D" id="3.40.50.300">
    <property type="entry name" value="P-loop containing nucleotide triphosphate hydrolases"/>
    <property type="match status" value="1"/>
</dbReference>
<evidence type="ECO:0000313" key="1">
    <source>
        <dbReference type="EMBL" id="QNE35422.1"/>
    </source>
</evidence>
<sequence length="347" mass="38941">MSSLFRDDIDTPHITTLDGLRHSLSTSIVKPALPTVDEYRNLTPFARTQFDEARARYSTGGFRVKTPLGEETVKLFRQTLRANLYAPNRTGLMIDGAGHMGKTTLCQYLMDWTYRKYISDFPNSAEDGTVPIVYVEARPRSNGKSLMRALCDFFGRPVPNRYNTDQLTAEVIDLLRKAKTQLVVIDEFQNIAAKNPGNGETVDYIKELTNEVKATFIISGIHVLRSEILAGARGNQLSSRFIRQEITPYTLANEDEKLRWQQLLLGFERELPLLAQKPKSILAHADELHRATKGSIGALSKLLARTTVDLIYDAEPDAELFTKGMFLGQRRDVTSESINYLGGTHAA</sequence>
<dbReference type="RefSeq" id="WP_185278583.1">
    <property type="nucleotide sequence ID" value="NZ_CP043641.1"/>
</dbReference>